<dbReference type="CDD" id="cd12148">
    <property type="entry name" value="fungal_TF_MHR"/>
    <property type="match status" value="1"/>
</dbReference>
<organism evidence="10 11">
    <name type="scientific">Cudoniella acicularis</name>
    <dbReference type="NCBI Taxonomy" id="354080"/>
    <lineage>
        <taxon>Eukaryota</taxon>
        <taxon>Fungi</taxon>
        <taxon>Dikarya</taxon>
        <taxon>Ascomycota</taxon>
        <taxon>Pezizomycotina</taxon>
        <taxon>Leotiomycetes</taxon>
        <taxon>Helotiales</taxon>
        <taxon>Tricladiaceae</taxon>
        <taxon>Cudoniella</taxon>
    </lineage>
</organism>
<gene>
    <name evidence="10" type="ORF">G7Y89_g15729</name>
</gene>
<dbReference type="InterPro" id="IPR036864">
    <property type="entry name" value="Zn2-C6_fun-type_DNA-bd_sf"/>
</dbReference>
<evidence type="ECO:0000256" key="5">
    <source>
        <dbReference type="ARBA" id="ARBA00023125"/>
    </source>
</evidence>
<keyword evidence="3" id="KW-0862">Zinc</keyword>
<feature type="domain" description="Xylanolytic transcriptional activator regulatory" evidence="9">
    <location>
        <begin position="283"/>
        <end position="360"/>
    </location>
</feature>
<evidence type="ECO:0000256" key="6">
    <source>
        <dbReference type="ARBA" id="ARBA00023163"/>
    </source>
</evidence>
<protein>
    <recommendedName>
        <fullName evidence="9">Xylanolytic transcriptional activator regulatory domain-containing protein</fullName>
    </recommendedName>
</protein>
<keyword evidence="5" id="KW-0238">DNA-binding</keyword>
<proteinExistence type="predicted"/>
<dbReference type="InterPro" id="IPR051615">
    <property type="entry name" value="Transcr_Regulatory_Elem"/>
</dbReference>
<keyword evidence="2" id="KW-0479">Metal-binding</keyword>
<evidence type="ECO:0000256" key="8">
    <source>
        <dbReference type="SAM" id="MobiDB-lite"/>
    </source>
</evidence>
<evidence type="ECO:0000256" key="2">
    <source>
        <dbReference type="ARBA" id="ARBA00022723"/>
    </source>
</evidence>
<dbReference type="PANTHER" id="PTHR31313:SF81">
    <property type="entry name" value="TY1 ENHANCER ACTIVATOR"/>
    <property type="match status" value="1"/>
</dbReference>
<accession>A0A8H4QGI8</accession>
<dbReference type="PANTHER" id="PTHR31313">
    <property type="entry name" value="TY1 ENHANCER ACTIVATOR"/>
    <property type="match status" value="1"/>
</dbReference>
<comment type="caution">
    <text evidence="10">The sequence shown here is derived from an EMBL/GenBank/DDBJ whole genome shotgun (WGS) entry which is preliminary data.</text>
</comment>
<feature type="compositionally biased region" description="Polar residues" evidence="8">
    <location>
        <begin position="75"/>
        <end position="87"/>
    </location>
</feature>
<reference evidence="10 11" key="1">
    <citation type="submission" date="2020-03" db="EMBL/GenBank/DDBJ databases">
        <title>Draft Genome Sequence of Cudoniella acicularis.</title>
        <authorList>
            <person name="Buettner E."/>
            <person name="Kellner H."/>
        </authorList>
    </citation>
    <scope>NUCLEOTIDE SEQUENCE [LARGE SCALE GENOMIC DNA]</scope>
    <source>
        <strain evidence="10 11">DSM 108380</strain>
    </source>
</reference>
<comment type="subcellular location">
    <subcellularLocation>
        <location evidence="1">Nucleus</location>
    </subcellularLocation>
</comment>
<dbReference type="GO" id="GO:0005634">
    <property type="term" value="C:nucleus"/>
    <property type="evidence" value="ECO:0007669"/>
    <property type="project" value="UniProtKB-SubCell"/>
</dbReference>
<dbReference type="GO" id="GO:0006351">
    <property type="term" value="P:DNA-templated transcription"/>
    <property type="evidence" value="ECO:0007669"/>
    <property type="project" value="InterPro"/>
</dbReference>
<evidence type="ECO:0000313" key="11">
    <source>
        <dbReference type="Proteomes" id="UP000566819"/>
    </source>
</evidence>
<sequence>MMNTASQQTLRCDGIRPQCGACKYREERCEYTQAESKRKRVIPNQYVAALEARVASLEERLKGQEVSGSLARSFVTPTQPPVATSKSDNIEEPFARRASASADESDSVDELTNVLGSFTIGDAGQLRFFGAASNFSLNRNYSFNDSSAIDARRRGVETASMLCGPLDVSDELRDHLLGLYWKWQNSWQYLVPMSTFLHDLHVGKTGRFCTPLLFMCMLAYASRYSDRLEVRTDPGDPNTAGKAFHIQAKTMLQSEYEAPTTSTVQATALIGLYAISTDNESLGWLYVGMASRMAFGLGLHSDCSEYVRLGILSPEDADARNVTWWGIYVLDRLFGLGLGRPVAIQEYNITALKPSTSDLDQNTDLLTSHVSTNAIKTCDLLERTSEVLDQLYARRPGWSYIEREDRVMQTHLSLTDFHDNLPQILKISASSLNAAQPQVYQLHVVAAESSEEDLHTQNCRIAAEKIAHIFRTYASKYTLVTSDPNLSRTWRLHGGCDSPGQYTRWQPYQKCSPLLEDPDTQPLSYEYHVELE</sequence>
<dbReference type="InterPro" id="IPR007219">
    <property type="entry name" value="XnlR_reg_dom"/>
</dbReference>
<evidence type="ECO:0000256" key="1">
    <source>
        <dbReference type="ARBA" id="ARBA00004123"/>
    </source>
</evidence>
<evidence type="ECO:0000259" key="9">
    <source>
        <dbReference type="SMART" id="SM00906"/>
    </source>
</evidence>
<keyword evidence="6" id="KW-0804">Transcription</keyword>
<name>A0A8H4QGI8_9HELO</name>
<dbReference type="Pfam" id="PF04082">
    <property type="entry name" value="Fungal_trans"/>
    <property type="match status" value="1"/>
</dbReference>
<evidence type="ECO:0000313" key="10">
    <source>
        <dbReference type="EMBL" id="KAF4610390.1"/>
    </source>
</evidence>
<evidence type="ECO:0000256" key="7">
    <source>
        <dbReference type="ARBA" id="ARBA00023242"/>
    </source>
</evidence>
<keyword evidence="11" id="KW-1185">Reference proteome</keyword>
<evidence type="ECO:0000256" key="3">
    <source>
        <dbReference type="ARBA" id="ARBA00022833"/>
    </source>
</evidence>
<dbReference type="SMART" id="SM00906">
    <property type="entry name" value="Fungal_trans"/>
    <property type="match status" value="1"/>
</dbReference>
<keyword evidence="4" id="KW-0805">Transcription regulation</keyword>
<dbReference type="EMBL" id="JAAMPI010002635">
    <property type="protein sequence ID" value="KAF4610390.1"/>
    <property type="molecule type" value="Genomic_DNA"/>
</dbReference>
<dbReference type="AlphaFoldDB" id="A0A8H4QGI8"/>
<dbReference type="CDD" id="cd00067">
    <property type="entry name" value="GAL4"/>
    <property type="match status" value="1"/>
</dbReference>
<dbReference type="GO" id="GO:0003677">
    <property type="term" value="F:DNA binding"/>
    <property type="evidence" value="ECO:0007669"/>
    <property type="project" value="UniProtKB-KW"/>
</dbReference>
<dbReference type="Proteomes" id="UP000566819">
    <property type="component" value="Unassembled WGS sequence"/>
</dbReference>
<evidence type="ECO:0000256" key="4">
    <source>
        <dbReference type="ARBA" id="ARBA00023015"/>
    </source>
</evidence>
<dbReference type="GO" id="GO:0000981">
    <property type="term" value="F:DNA-binding transcription factor activity, RNA polymerase II-specific"/>
    <property type="evidence" value="ECO:0007669"/>
    <property type="project" value="InterPro"/>
</dbReference>
<keyword evidence="7" id="KW-0539">Nucleus</keyword>
<dbReference type="OrthoDB" id="2154091at2759"/>
<dbReference type="Gene3D" id="4.10.240.10">
    <property type="entry name" value="Zn(2)-C6 fungal-type DNA-binding domain"/>
    <property type="match status" value="1"/>
</dbReference>
<dbReference type="GO" id="GO:0008270">
    <property type="term" value="F:zinc ion binding"/>
    <property type="evidence" value="ECO:0007669"/>
    <property type="project" value="InterPro"/>
</dbReference>
<dbReference type="InterPro" id="IPR001138">
    <property type="entry name" value="Zn2Cys6_DnaBD"/>
</dbReference>
<feature type="region of interest" description="Disordered" evidence="8">
    <location>
        <begin position="75"/>
        <end position="102"/>
    </location>
</feature>